<evidence type="ECO:0000313" key="1">
    <source>
        <dbReference type="EMBL" id="EJZ40430.1"/>
    </source>
</evidence>
<evidence type="ECO:0008006" key="3">
    <source>
        <dbReference type="Google" id="ProtNLM"/>
    </source>
</evidence>
<reference evidence="1 2" key="1">
    <citation type="submission" date="2012-08" db="EMBL/GenBank/DDBJ databases">
        <authorList>
            <person name="Harkins D.M."/>
            <person name="Durkin A.S."/>
            <person name="Selengut J.D."/>
            <person name="Sanka R."/>
            <person name="DePew J."/>
            <person name="Purushe J."/>
            <person name="Matthias M.A."/>
            <person name="Vinetz J.M."/>
            <person name="Sutton G.G."/>
            <person name="Nelson W.C."/>
            <person name="Fouts D.E."/>
        </authorList>
    </citation>
    <scope>NUCLEOTIDE SEQUENCE [LARGE SCALE GENOMIC DNA]</scope>
    <source>
        <strain evidence="1 2">MMD4847</strain>
    </source>
</reference>
<sequence>MSLVFRIILSVLTVIIFNHCPEPRTFGNFIIANPLNKKPPSQLEDIIIFREALPPGIRKGYSGFYEVEDKYKSKIELIGKIEVELIDGLIMKPGSHPVPYFIKIEEEGGLGSYCRYNPLVLLPIPGFNILNPIAWPCAGVTNYADNTEKSVIYKEKVREEIIRKLASENGANIVFMFKVKGDMEVNILSSVNHDTKTSQQSTIVGRRTYWEIHAIHVSDKSYFKTK</sequence>
<keyword evidence="2" id="KW-1185">Reference proteome</keyword>
<protein>
    <recommendedName>
        <fullName evidence="3">SH3 domain-containing protein</fullName>
    </recommendedName>
</protein>
<dbReference type="EMBL" id="AHOM02000010">
    <property type="protein sequence ID" value="EJZ40430.1"/>
    <property type="molecule type" value="Genomic_DNA"/>
</dbReference>
<dbReference type="Proteomes" id="UP000018720">
    <property type="component" value="Unassembled WGS sequence"/>
</dbReference>
<gene>
    <name evidence="1" type="ORF">LEP1GSC178_2000</name>
</gene>
<proteinExistence type="predicted"/>
<accession>A0ABN0H540</accession>
<dbReference type="RefSeq" id="WP_008594031.1">
    <property type="nucleotide sequence ID" value="NZ_AHOM02000010.1"/>
</dbReference>
<evidence type="ECO:0000313" key="2">
    <source>
        <dbReference type="Proteomes" id="UP000018720"/>
    </source>
</evidence>
<organism evidence="1 2">
    <name type="scientific">Leptospira licerasiae str. MMD4847</name>
    <dbReference type="NCBI Taxonomy" id="1049971"/>
    <lineage>
        <taxon>Bacteria</taxon>
        <taxon>Pseudomonadati</taxon>
        <taxon>Spirochaetota</taxon>
        <taxon>Spirochaetia</taxon>
        <taxon>Leptospirales</taxon>
        <taxon>Leptospiraceae</taxon>
        <taxon>Leptospira</taxon>
    </lineage>
</organism>
<name>A0ABN0H540_9LEPT</name>
<comment type="caution">
    <text evidence="1">The sequence shown here is derived from an EMBL/GenBank/DDBJ whole genome shotgun (WGS) entry which is preliminary data.</text>
</comment>